<proteinExistence type="predicted"/>
<protein>
    <submittedName>
        <fullName evidence="1">Uncharacterized protein</fullName>
    </submittedName>
</protein>
<gene>
    <name evidence="1" type="ORF">SAMN05421812_12941</name>
</gene>
<dbReference type="RefSeq" id="WP_144022975.1">
    <property type="nucleotide sequence ID" value="NZ_FZPH01000029.1"/>
</dbReference>
<dbReference type="OrthoDB" id="278837at2"/>
<organism evidence="1 2">
    <name type="scientific">Asanoa hainanensis</name>
    <dbReference type="NCBI Taxonomy" id="560556"/>
    <lineage>
        <taxon>Bacteria</taxon>
        <taxon>Bacillati</taxon>
        <taxon>Actinomycetota</taxon>
        <taxon>Actinomycetes</taxon>
        <taxon>Micromonosporales</taxon>
        <taxon>Micromonosporaceae</taxon>
        <taxon>Asanoa</taxon>
    </lineage>
</organism>
<name>A0A239PH87_9ACTN</name>
<accession>A0A239PH87</accession>
<evidence type="ECO:0000313" key="1">
    <source>
        <dbReference type="EMBL" id="SNT65944.1"/>
    </source>
</evidence>
<keyword evidence="2" id="KW-1185">Reference proteome</keyword>
<evidence type="ECO:0000313" key="2">
    <source>
        <dbReference type="Proteomes" id="UP000198362"/>
    </source>
</evidence>
<sequence length="387" mass="41899">MDRALFAARFADAAAFAREFAQRYVMEELPSSLVFRVRLNQSHDGHPPRAGEMRFPGDSGLDRARALLRCDAETAVAELWRDGRVPEWVNLAVVGETGAATVIEVVCCGRFTADEAVLYHAREGWPPFHALGPGLPRDRSSVSIHDRFECWDRLDLEQLAAVGDRVRFLTVWTPEVGAESLPELPEMDALHHNAFADGLSAYSRFPGLKHVTMRLAAPESFRVVDSGEPLRSLGSLTVSNLPAHDWGHPSLAAVAPAVTRVELHGAGRLRLGAFGAAVRSITLSGDTVGGPVELPPGLDSLSLHLRDTTDRDVIALLAAEVDYLDLSGTTVTDAILAAAGRSARRHLNLVRTGLDLDAVARFRADHPTLDVLPAEFQYDATMLGADG</sequence>
<reference evidence="1 2" key="1">
    <citation type="submission" date="2017-06" db="EMBL/GenBank/DDBJ databases">
        <authorList>
            <person name="Kim H.J."/>
            <person name="Triplett B.A."/>
        </authorList>
    </citation>
    <scope>NUCLEOTIDE SEQUENCE [LARGE SCALE GENOMIC DNA]</scope>
    <source>
        <strain evidence="1 2">CGMCC 4.5593</strain>
    </source>
</reference>
<dbReference type="AlphaFoldDB" id="A0A239PH87"/>
<dbReference type="Proteomes" id="UP000198362">
    <property type="component" value="Unassembled WGS sequence"/>
</dbReference>
<dbReference type="EMBL" id="FZPH01000029">
    <property type="protein sequence ID" value="SNT65944.1"/>
    <property type="molecule type" value="Genomic_DNA"/>
</dbReference>